<sequence length="649" mass="69960">MTLVALVCLGTLAAAADAHSAECPCLNDTSYFEFARTAEGSTFALSFASAGRSGELANGQLLHYPLDYGLARCHVWDDALPPFCNGAPPRPAFCATPWCFIDPARCRATKTPIWKAHLLQPLPLYYSYETCVQNGSLQSLLQARVAEEQWVSYTVLTPLVGVTLTVGFAALWWPSHFKRDELGAEVSYGHPRYEEIYTNDSIPWEGVSVEFFGALLDEANRLGLNVSAVHTYVSGAARHRHANPWTAAVDDVGTGLLDVSPGELWPTPDRLKLAPFTLPYKESEFWLFVPRPDDESASVSAFSHLSRCFLPFTEGLWGAIIAATLCVGLLHAYLAMRVEPNSGGGSEVNGGKERSWSRRLRSSLRTRSGGCGDGGGASEQLWTCTAQAAGELLSGGVGLDVEQIVSAGGRLLYLGWGFFVLLVISSYTANLAAFLTQEGQQNGYPSTIEELRRKGDAICLNEVMMPLATARYPGVHFVGSISEETIVNEGCRGGQCGAVLLDGADIEEAPETTGKLVCDAGLGVPPGQKLGVLHSEYAIPVRQEYVAAFSYLIRSLAERGVNVQNFELQYKARKNCTYAIVASPSSNAQPAITLEEMSAAFVVLFVCCVLAVACSELRLAREKKAVAKPVEAVVRSSECAVAPSTSITW</sequence>
<gene>
    <name evidence="14" type="ORF">AB1Y20_020153</name>
</gene>
<keyword evidence="8" id="KW-0325">Glycoprotein</keyword>
<feature type="transmembrane region" description="Helical" evidence="11">
    <location>
        <begin position="411"/>
        <end position="435"/>
    </location>
</feature>
<evidence type="ECO:0000313" key="15">
    <source>
        <dbReference type="Proteomes" id="UP001515480"/>
    </source>
</evidence>
<keyword evidence="10" id="KW-0407">Ion channel</keyword>
<organism evidence="14 15">
    <name type="scientific">Prymnesium parvum</name>
    <name type="common">Toxic golden alga</name>
    <dbReference type="NCBI Taxonomy" id="97485"/>
    <lineage>
        <taxon>Eukaryota</taxon>
        <taxon>Haptista</taxon>
        <taxon>Haptophyta</taxon>
        <taxon>Prymnesiophyceae</taxon>
        <taxon>Prymnesiales</taxon>
        <taxon>Prymnesiaceae</taxon>
        <taxon>Prymnesium</taxon>
    </lineage>
</organism>
<evidence type="ECO:0000256" key="3">
    <source>
        <dbReference type="ARBA" id="ARBA00022692"/>
    </source>
</evidence>
<dbReference type="Pfam" id="PF00060">
    <property type="entry name" value="Lig_chan"/>
    <property type="match status" value="1"/>
</dbReference>
<evidence type="ECO:0000256" key="10">
    <source>
        <dbReference type="ARBA" id="ARBA00023303"/>
    </source>
</evidence>
<evidence type="ECO:0000256" key="5">
    <source>
        <dbReference type="ARBA" id="ARBA00023065"/>
    </source>
</evidence>
<evidence type="ECO:0000256" key="6">
    <source>
        <dbReference type="ARBA" id="ARBA00023136"/>
    </source>
</evidence>
<evidence type="ECO:0000256" key="12">
    <source>
        <dbReference type="SAM" id="SignalP"/>
    </source>
</evidence>
<evidence type="ECO:0000256" key="7">
    <source>
        <dbReference type="ARBA" id="ARBA00023170"/>
    </source>
</evidence>
<feature type="signal peptide" evidence="12">
    <location>
        <begin position="1"/>
        <end position="18"/>
    </location>
</feature>
<evidence type="ECO:0000313" key="14">
    <source>
        <dbReference type="EMBL" id="KAL1525291.1"/>
    </source>
</evidence>
<comment type="caution">
    <text evidence="14">The sequence shown here is derived from an EMBL/GenBank/DDBJ whole genome shotgun (WGS) entry which is preliminary data.</text>
</comment>
<keyword evidence="6 11" id="KW-0472">Membrane</keyword>
<evidence type="ECO:0000256" key="8">
    <source>
        <dbReference type="ARBA" id="ARBA00023180"/>
    </source>
</evidence>
<feature type="domain" description="Ionotropic glutamate receptor C-terminal" evidence="13">
    <location>
        <begin position="379"/>
        <end position="607"/>
    </location>
</feature>
<comment type="subcellular location">
    <subcellularLocation>
        <location evidence="1">Membrane</location>
        <topology evidence="1">Multi-pass membrane protein</topology>
    </subcellularLocation>
</comment>
<protein>
    <recommendedName>
        <fullName evidence="13">Ionotropic glutamate receptor C-terminal domain-containing protein</fullName>
    </recommendedName>
</protein>
<proteinExistence type="predicted"/>
<evidence type="ECO:0000256" key="11">
    <source>
        <dbReference type="SAM" id="Phobius"/>
    </source>
</evidence>
<dbReference type="Gene3D" id="1.10.287.70">
    <property type="match status" value="1"/>
</dbReference>
<accession>A0AB34JTV4</accession>
<evidence type="ECO:0000256" key="4">
    <source>
        <dbReference type="ARBA" id="ARBA00022989"/>
    </source>
</evidence>
<evidence type="ECO:0000256" key="9">
    <source>
        <dbReference type="ARBA" id="ARBA00023286"/>
    </source>
</evidence>
<dbReference type="Gene3D" id="3.40.190.10">
    <property type="entry name" value="Periplasmic binding protein-like II"/>
    <property type="match status" value="1"/>
</dbReference>
<dbReference type="PANTHER" id="PTHR18966">
    <property type="entry name" value="IONOTROPIC GLUTAMATE RECEPTOR"/>
    <property type="match status" value="1"/>
</dbReference>
<dbReference type="EMBL" id="JBGBPQ010000004">
    <property type="protein sequence ID" value="KAL1525291.1"/>
    <property type="molecule type" value="Genomic_DNA"/>
</dbReference>
<evidence type="ECO:0000259" key="13">
    <source>
        <dbReference type="Pfam" id="PF00060"/>
    </source>
</evidence>
<dbReference type="GO" id="GO:0016020">
    <property type="term" value="C:membrane"/>
    <property type="evidence" value="ECO:0007669"/>
    <property type="project" value="UniProtKB-SubCell"/>
</dbReference>
<keyword evidence="15" id="KW-1185">Reference proteome</keyword>
<evidence type="ECO:0000256" key="1">
    <source>
        <dbReference type="ARBA" id="ARBA00004141"/>
    </source>
</evidence>
<feature type="chain" id="PRO_5044281688" description="Ionotropic glutamate receptor C-terminal domain-containing protein" evidence="12">
    <location>
        <begin position="19"/>
        <end position="649"/>
    </location>
</feature>
<keyword evidence="12" id="KW-0732">Signal</keyword>
<evidence type="ECO:0000256" key="2">
    <source>
        <dbReference type="ARBA" id="ARBA00022448"/>
    </source>
</evidence>
<keyword evidence="5" id="KW-0406">Ion transport</keyword>
<dbReference type="InterPro" id="IPR015683">
    <property type="entry name" value="Ionotropic_Glu_rcpt"/>
</dbReference>
<feature type="transmembrane region" description="Helical" evidence="11">
    <location>
        <begin position="316"/>
        <end position="336"/>
    </location>
</feature>
<keyword evidence="3 11" id="KW-0812">Transmembrane</keyword>
<keyword evidence="4 11" id="KW-1133">Transmembrane helix</keyword>
<dbReference type="SUPFAM" id="SSF53850">
    <property type="entry name" value="Periplasmic binding protein-like II"/>
    <property type="match status" value="1"/>
</dbReference>
<keyword evidence="2" id="KW-0813">Transport</keyword>
<dbReference type="Proteomes" id="UP001515480">
    <property type="component" value="Unassembled WGS sequence"/>
</dbReference>
<name>A0AB34JTV4_PRYPA</name>
<reference evidence="14 15" key="1">
    <citation type="journal article" date="2024" name="Science">
        <title>Giant polyketide synthase enzymes in the biosynthesis of giant marine polyether toxins.</title>
        <authorList>
            <person name="Fallon T.R."/>
            <person name="Shende V.V."/>
            <person name="Wierzbicki I.H."/>
            <person name="Pendleton A.L."/>
            <person name="Watervoot N.F."/>
            <person name="Auber R.P."/>
            <person name="Gonzalez D.J."/>
            <person name="Wisecaver J.H."/>
            <person name="Moore B.S."/>
        </authorList>
    </citation>
    <scope>NUCLEOTIDE SEQUENCE [LARGE SCALE GENOMIC DNA]</scope>
    <source>
        <strain evidence="14 15">12B1</strain>
    </source>
</reference>
<dbReference type="AlphaFoldDB" id="A0AB34JTV4"/>
<dbReference type="InterPro" id="IPR001320">
    <property type="entry name" value="Iontro_rcpt_C"/>
</dbReference>
<keyword evidence="7" id="KW-0675">Receptor</keyword>
<keyword evidence="9" id="KW-1071">Ligand-gated ion channel</keyword>
<dbReference type="GO" id="GO:0015276">
    <property type="term" value="F:ligand-gated monoatomic ion channel activity"/>
    <property type="evidence" value="ECO:0007669"/>
    <property type="project" value="InterPro"/>
</dbReference>